<protein>
    <recommendedName>
        <fullName evidence="11">Potassium-transporting ATPase KdpC subunit</fullName>
    </recommendedName>
    <alternativeName>
        <fullName evidence="11">ATP phosphohydrolase [potassium-transporting] C chain</fullName>
    </alternativeName>
    <alternativeName>
        <fullName evidence="11">Potassium-binding and translocating subunit C</fullName>
    </alternativeName>
    <alternativeName>
        <fullName evidence="11">Potassium-translocating ATPase C chain</fullName>
    </alternativeName>
</protein>
<keyword evidence="8 11" id="KW-1133">Transmembrane helix</keyword>
<dbReference type="InterPro" id="IPR003820">
    <property type="entry name" value="KdpC"/>
</dbReference>
<evidence type="ECO:0000256" key="10">
    <source>
        <dbReference type="ARBA" id="ARBA00023136"/>
    </source>
</evidence>
<keyword evidence="10 11" id="KW-0472">Membrane</keyword>
<comment type="similarity">
    <text evidence="11">Belongs to the KdpC family.</text>
</comment>
<dbReference type="PIRSF" id="PIRSF001296">
    <property type="entry name" value="K_ATPase_KdpC"/>
    <property type="match status" value="1"/>
</dbReference>
<keyword evidence="5 11" id="KW-0547">Nucleotide-binding</keyword>
<keyword evidence="9 11" id="KW-0406">Ion transport</keyword>
<dbReference type="RefSeq" id="WP_111470285.1">
    <property type="nucleotide sequence ID" value="NZ_QLIX01000008.1"/>
</dbReference>
<comment type="subcellular location">
    <subcellularLocation>
        <location evidence="11">Cell membrane</location>
        <topology evidence="11">Single-pass membrane protein</topology>
    </subcellularLocation>
</comment>
<dbReference type="GO" id="GO:0005524">
    <property type="term" value="F:ATP binding"/>
    <property type="evidence" value="ECO:0007669"/>
    <property type="project" value="UniProtKB-UniRule"/>
</dbReference>
<comment type="caution">
    <text evidence="13">The sequence shown here is derived from an EMBL/GenBank/DDBJ whole genome shotgun (WGS) entry which is preliminary data.</text>
</comment>
<evidence type="ECO:0000313" key="13">
    <source>
        <dbReference type="EMBL" id="RAI58669.1"/>
    </source>
</evidence>
<evidence type="ECO:0000256" key="6">
    <source>
        <dbReference type="ARBA" id="ARBA00022840"/>
    </source>
</evidence>
<keyword evidence="3 11" id="KW-0633">Potassium transport</keyword>
<dbReference type="GO" id="GO:0005886">
    <property type="term" value="C:plasma membrane"/>
    <property type="evidence" value="ECO:0007669"/>
    <property type="project" value="UniProtKB-SubCell"/>
</dbReference>
<dbReference type="OrthoDB" id="9788285at2"/>
<name>A0A327M7E7_9PROT</name>
<dbReference type="NCBIfam" id="NF001454">
    <property type="entry name" value="PRK00315.1"/>
    <property type="match status" value="1"/>
</dbReference>
<dbReference type="AlphaFoldDB" id="A0A327M7E7"/>
<dbReference type="EMBL" id="QLIX01000008">
    <property type="protein sequence ID" value="RAI58669.1"/>
    <property type="molecule type" value="Genomic_DNA"/>
</dbReference>
<dbReference type="NCBIfam" id="TIGR00681">
    <property type="entry name" value="kdpC"/>
    <property type="match status" value="1"/>
</dbReference>
<gene>
    <name evidence="11" type="primary">kdpC</name>
    <name evidence="13" type="ORF">DOO78_13370</name>
</gene>
<keyword evidence="1 11" id="KW-0813">Transport</keyword>
<accession>A0A327M7E7</accession>
<dbReference type="Pfam" id="PF02669">
    <property type="entry name" value="KdpC"/>
    <property type="match status" value="1"/>
</dbReference>
<dbReference type="PANTHER" id="PTHR30042:SF2">
    <property type="entry name" value="POTASSIUM-TRANSPORTING ATPASE KDPC SUBUNIT"/>
    <property type="match status" value="1"/>
</dbReference>
<evidence type="ECO:0000256" key="1">
    <source>
        <dbReference type="ARBA" id="ARBA00022448"/>
    </source>
</evidence>
<evidence type="ECO:0000256" key="4">
    <source>
        <dbReference type="ARBA" id="ARBA00022692"/>
    </source>
</evidence>
<comment type="subunit">
    <text evidence="11">The system is composed of three essential subunits: KdpA, KdpB and KdpC.</text>
</comment>
<evidence type="ECO:0000256" key="3">
    <source>
        <dbReference type="ARBA" id="ARBA00022538"/>
    </source>
</evidence>
<evidence type="ECO:0000256" key="12">
    <source>
        <dbReference type="SAM" id="MobiDB-lite"/>
    </source>
</evidence>
<proteinExistence type="inferred from homology"/>
<keyword evidence="6 11" id="KW-0067">ATP-binding</keyword>
<evidence type="ECO:0000256" key="5">
    <source>
        <dbReference type="ARBA" id="ARBA00022741"/>
    </source>
</evidence>
<keyword evidence="4 11" id="KW-0812">Transmembrane</keyword>
<reference evidence="14" key="1">
    <citation type="submission" date="2018-06" db="EMBL/GenBank/DDBJ databases">
        <authorList>
            <person name="Khan S.A."/>
        </authorList>
    </citation>
    <scope>NUCLEOTIDE SEQUENCE [LARGE SCALE GENOMIC DNA]</scope>
    <source>
        <strain evidence="14">DB-1506</strain>
    </source>
</reference>
<keyword evidence="2 11" id="KW-1003">Cell membrane</keyword>
<sequence length="198" mass="20165">MTSLLRPALAMILGLTLLTGLAMPLAMTGIARLAFPWQAGGSLVERNGRIIGSTLIGQDFTSPRHFHGRPSATTEADPAAPGGTRPAPYNAAAGAASQLGPTSEALREAIRQRIAAATATAPGPVPADAVTASGSGLDPDISLENARRQAPGIAAARGLPVARVLALIEHEASPRALGLLGEARVNVLRLNLALDAEP</sequence>
<evidence type="ECO:0000313" key="14">
    <source>
        <dbReference type="Proteomes" id="UP000249065"/>
    </source>
</evidence>
<evidence type="ECO:0000256" key="8">
    <source>
        <dbReference type="ARBA" id="ARBA00022989"/>
    </source>
</evidence>
<dbReference type="PANTHER" id="PTHR30042">
    <property type="entry name" value="POTASSIUM-TRANSPORTING ATPASE C CHAIN"/>
    <property type="match status" value="1"/>
</dbReference>
<comment type="function">
    <text evidence="11">Part of the high-affinity ATP-driven potassium transport (or Kdp) system, which catalyzes the hydrolysis of ATP coupled with the electrogenic transport of potassium into the cytoplasm. This subunit acts as a catalytic chaperone that increases the ATP-binding affinity of the ATP-hydrolyzing subunit KdpB by the formation of a transient KdpB/KdpC/ATP ternary complex.</text>
</comment>
<dbReference type="Proteomes" id="UP000249065">
    <property type="component" value="Unassembled WGS sequence"/>
</dbReference>
<evidence type="ECO:0000256" key="2">
    <source>
        <dbReference type="ARBA" id="ARBA00022475"/>
    </source>
</evidence>
<organism evidence="13 14">
    <name type="scientific">Roseicella frigidaeris</name>
    <dbReference type="NCBI Taxonomy" id="2230885"/>
    <lineage>
        <taxon>Bacteria</taxon>
        <taxon>Pseudomonadati</taxon>
        <taxon>Pseudomonadota</taxon>
        <taxon>Alphaproteobacteria</taxon>
        <taxon>Acetobacterales</taxon>
        <taxon>Roseomonadaceae</taxon>
        <taxon>Roseicella</taxon>
    </lineage>
</organism>
<feature type="region of interest" description="Disordered" evidence="12">
    <location>
        <begin position="61"/>
        <end position="98"/>
    </location>
</feature>
<dbReference type="HAMAP" id="MF_00276">
    <property type="entry name" value="KdpC"/>
    <property type="match status" value="1"/>
</dbReference>
<evidence type="ECO:0000256" key="7">
    <source>
        <dbReference type="ARBA" id="ARBA00022958"/>
    </source>
</evidence>
<evidence type="ECO:0000256" key="11">
    <source>
        <dbReference type="HAMAP-Rule" id="MF_00276"/>
    </source>
</evidence>
<keyword evidence="14" id="KW-1185">Reference proteome</keyword>
<dbReference type="GO" id="GO:0008556">
    <property type="term" value="F:P-type potassium transmembrane transporter activity"/>
    <property type="evidence" value="ECO:0007669"/>
    <property type="project" value="InterPro"/>
</dbReference>
<evidence type="ECO:0000256" key="9">
    <source>
        <dbReference type="ARBA" id="ARBA00023065"/>
    </source>
</evidence>
<keyword evidence="7 11" id="KW-0630">Potassium</keyword>